<evidence type="ECO:0000313" key="2">
    <source>
        <dbReference type="Proteomes" id="UP000829398"/>
    </source>
</evidence>
<protein>
    <submittedName>
        <fullName evidence="1">Deoxyuridine 5'-triphosphate nucleotidohydrolase</fullName>
    </submittedName>
</protein>
<reference evidence="2" key="1">
    <citation type="journal article" date="2023" name="Hortic. Res.">
        <title>A chromosome-level phased genome enabling allele-level studies in sweet orange: a case study on citrus Huanglongbing tolerance.</title>
        <authorList>
            <person name="Wu B."/>
            <person name="Yu Q."/>
            <person name="Deng Z."/>
            <person name="Duan Y."/>
            <person name="Luo F."/>
            <person name="Gmitter F. Jr."/>
        </authorList>
    </citation>
    <scope>NUCLEOTIDE SEQUENCE [LARGE SCALE GENOMIC DNA]</scope>
    <source>
        <strain evidence="2">cv. Valencia</strain>
    </source>
</reference>
<name>A0ACB8P0P2_CITSI</name>
<evidence type="ECO:0000313" key="1">
    <source>
        <dbReference type="EMBL" id="KAH9804077.1"/>
    </source>
</evidence>
<keyword evidence="2" id="KW-1185">Reference proteome</keyword>
<gene>
    <name evidence="1" type="ORF">KPL71_002000</name>
</gene>
<organism evidence="1 2">
    <name type="scientific">Citrus sinensis</name>
    <name type="common">Sweet orange</name>
    <name type="synonym">Citrus aurantium var. sinensis</name>
    <dbReference type="NCBI Taxonomy" id="2711"/>
    <lineage>
        <taxon>Eukaryota</taxon>
        <taxon>Viridiplantae</taxon>
        <taxon>Streptophyta</taxon>
        <taxon>Embryophyta</taxon>
        <taxon>Tracheophyta</taxon>
        <taxon>Spermatophyta</taxon>
        <taxon>Magnoliopsida</taxon>
        <taxon>eudicotyledons</taxon>
        <taxon>Gunneridae</taxon>
        <taxon>Pentapetalae</taxon>
        <taxon>rosids</taxon>
        <taxon>malvids</taxon>
        <taxon>Sapindales</taxon>
        <taxon>Rutaceae</taxon>
        <taxon>Aurantioideae</taxon>
        <taxon>Citrus</taxon>
    </lineage>
</organism>
<comment type="caution">
    <text evidence="1">The sequence shown here is derived from an EMBL/GenBank/DDBJ whole genome shotgun (WGS) entry which is preliminary data.</text>
</comment>
<sequence length="321" mass="34468">MAANSSASDTCHQLPVAPPLQISKGQQNGSLEVKEPSAKIPKLHQNGVEHDNTSSLLRVKKLSEKAVLPKRGSPLAAGYDLSSSTETKVPARGKALVPTDLSIAIPEGTYAHIAPRSGLAWKHSMDVGAGVIDADYRGPVGVILFNHSDVDFEVKRGDRIAQLIIEKIVTPDVLEVQNLDSTVRGEGGFGSTGFRSLGSFVGQLVCRLLACFAVLICKQLDVQGSDNPIPLSPQWLLTKPGESKPRIGTGVFGAGGSYDMVSGLNLQRDRETDQREMQGHGIWLNSKENITCTRSKLTDVGSKLRSYANACRTQDDDDNDP</sequence>
<accession>A0ACB8P0P2</accession>
<dbReference type="Proteomes" id="UP000829398">
    <property type="component" value="Chromosome 1"/>
</dbReference>
<dbReference type="EMBL" id="CM039170">
    <property type="protein sequence ID" value="KAH9804077.1"/>
    <property type="molecule type" value="Genomic_DNA"/>
</dbReference>
<proteinExistence type="predicted"/>